<dbReference type="VEuPathDB" id="FungiDB:MUCCIDRAFT_110833"/>
<dbReference type="Proteomes" id="UP000077051">
    <property type="component" value="Unassembled WGS sequence"/>
</dbReference>
<evidence type="ECO:0000313" key="1">
    <source>
        <dbReference type="EMBL" id="OAD03952.1"/>
    </source>
</evidence>
<dbReference type="OrthoDB" id="2258850at2759"/>
<dbReference type="AlphaFoldDB" id="A0A162TEF5"/>
<organism evidence="1 2">
    <name type="scientific">Mucor lusitanicus CBS 277.49</name>
    <dbReference type="NCBI Taxonomy" id="747725"/>
    <lineage>
        <taxon>Eukaryota</taxon>
        <taxon>Fungi</taxon>
        <taxon>Fungi incertae sedis</taxon>
        <taxon>Mucoromycota</taxon>
        <taxon>Mucoromycotina</taxon>
        <taxon>Mucoromycetes</taxon>
        <taxon>Mucorales</taxon>
        <taxon>Mucorineae</taxon>
        <taxon>Mucoraceae</taxon>
        <taxon>Mucor</taxon>
    </lineage>
</organism>
<sequence length="309" mass="35580">MSSTLPSTLFSSKQSFAQMLPSMLNLPSHVEQIGQHLTTDLELFRQYGVILLEQLSAPTLDIKPIIVLSCFNRYITQYLADNEKSLKDVVDEARLIMFSYCLKFSDAWTRLLKHACNSPSHAEFNVVVQLTEKALWNIQAEHLQLPLLQNTAIDTPSLVFSDQQVYETTLRECLKSLQVAHTMYMSTIVYSMTQLIQYARKSYNDDNRFQEHIDQMSQAIWFELYQSLLADAVFETLPCEESPAIARLFKVAACYIQYRLALNIPCTEFPISIWDHYYMQRSIFLKSTGITDNTLLIEEVVFTSTGTLY</sequence>
<accession>A0A162TEF5</accession>
<dbReference type="EMBL" id="AMYB01000004">
    <property type="protein sequence ID" value="OAD03952.1"/>
    <property type="molecule type" value="Genomic_DNA"/>
</dbReference>
<comment type="caution">
    <text evidence="1">The sequence shown here is derived from an EMBL/GenBank/DDBJ whole genome shotgun (WGS) entry which is preliminary data.</text>
</comment>
<keyword evidence="2" id="KW-1185">Reference proteome</keyword>
<evidence type="ECO:0000313" key="2">
    <source>
        <dbReference type="Proteomes" id="UP000077051"/>
    </source>
</evidence>
<gene>
    <name evidence="1" type="ORF">MUCCIDRAFT_110833</name>
</gene>
<protein>
    <submittedName>
        <fullName evidence="1">Uncharacterized protein</fullName>
    </submittedName>
</protein>
<proteinExistence type="predicted"/>
<name>A0A162TEF5_MUCCL</name>
<reference evidence="1 2" key="1">
    <citation type="submission" date="2015-06" db="EMBL/GenBank/DDBJ databases">
        <title>Expansion of signal transduction pathways in fungi by whole-genome duplication.</title>
        <authorList>
            <consortium name="DOE Joint Genome Institute"/>
            <person name="Corrochano L.M."/>
            <person name="Kuo A."/>
            <person name="Marcet-Houben M."/>
            <person name="Polaino S."/>
            <person name="Salamov A."/>
            <person name="Villalobos J.M."/>
            <person name="Alvarez M.I."/>
            <person name="Avalos J."/>
            <person name="Benito E.P."/>
            <person name="Benoit I."/>
            <person name="Burger G."/>
            <person name="Camino L.P."/>
            <person name="Canovas D."/>
            <person name="Cerda-Olmedo E."/>
            <person name="Cheng J.-F."/>
            <person name="Dominguez A."/>
            <person name="Elias M."/>
            <person name="Eslava A.P."/>
            <person name="Glaser F."/>
            <person name="Grimwood J."/>
            <person name="Gutierrez G."/>
            <person name="Heitman J."/>
            <person name="Henrissat B."/>
            <person name="Iturriaga E.A."/>
            <person name="Lang B.F."/>
            <person name="Lavin J.L."/>
            <person name="Lee S."/>
            <person name="Li W."/>
            <person name="Lindquist E."/>
            <person name="Lopez-Garcia S."/>
            <person name="Luque E.M."/>
            <person name="Marcos A.T."/>
            <person name="Martin J."/>
            <person name="Mccluskey K."/>
            <person name="Medina H.R."/>
            <person name="Miralles-Duran A."/>
            <person name="Miyazaki A."/>
            <person name="Munoz-Torres E."/>
            <person name="Oguiza J.A."/>
            <person name="Ohm R."/>
            <person name="Olmedo M."/>
            <person name="Orejas M."/>
            <person name="Ortiz-Castellanos L."/>
            <person name="Pisabarro A.G."/>
            <person name="Rodriguez-Romero J."/>
            <person name="Ruiz-Herrera J."/>
            <person name="Ruiz-Vazquez R."/>
            <person name="Sanz C."/>
            <person name="Schackwitz W."/>
            <person name="Schmutz J."/>
            <person name="Shahriari M."/>
            <person name="Shelest E."/>
            <person name="Silva-Franco F."/>
            <person name="Soanes D."/>
            <person name="Syed K."/>
            <person name="Tagua V.G."/>
            <person name="Talbot N.J."/>
            <person name="Thon M."/>
            <person name="De Vries R.P."/>
            <person name="Wiebenga A."/>
            <person name="Yadav J.S."/>
            <person name="Braun E.L."/>
            <person name="Baker S."/>
            <person name="Garre V."/>
            <person name="Horwitz B."/>
            <person name="Torres-Martinez S."/>
            <person name="Idnurm A."/>
            <person name="Herrera-Estrella A."/>
            <person name="Gabaldon T."/>
            <person name="Grigoriev I.V."/>
        </authorList>
    </citation>
    <scope>NUCLEOTIDE SEQUENCE [LARGE SCALE GENOMIC DNA]</scope>
    <source>
        <strain evidence="1 2">CBS 277.49</strain>
    </source>
</reference>